<sequence>MKNSRCRLNRSVAALLALACAAPAHALTFDFADGQVTGVLNTAITAGAAWRMQDRASDLVGKANLDPDLCGGRYQSCQGLFKEQTYPAQHLADAPGQFSMRNDDGNLNYDQGDMFQGVAKVTQDLTLNWNGFGFFARWLAFYDFVNNDFTEVHPNMITPENVERVATTGSAESNRFFTRVYGKGEAVRSKRRDGEVLRQVGSDLQWLDANISGRLPIWGDKEVAFKLGRQTVNWGESTLLVIGSVNQAQPVDANNLYRVGYQVEEVFTPIASLFASMDVFENATVEAYYQFEWKPVIAPAPGSYFGFNDIGSNNAVDSLNLTFGTSPDDPDRAYAGATARQQLGYADNPLTLITPTTTTFLRGKDREASDQGQFGIAFKYYAETLNNGTELGFYFMNYHSKLPYVSFKSSAASCARAEGNPLGINATNTSTFLQACPNVPVTTNLGATLRLTGDALLLGLANPAILADLGLANLAGLSELLTGQPGQPHSNAIALDSPQPFFEYPENLKMLGFSFNTTLGDYSLQGEVAYRPDQPLQVAVTDLAFAALGPTLTRCHDQSLGCYGSRGGSGFNQNGQFVPNEYGSSDFTDANGNIVYRDTINLLVGHVPGSARAFPSFVIPYRGGVIGENPANSYIRGYEEFDTLQFNLGFTRVLGATENPFAADQIQLVGEFGAVWVPDLPPLDQLQIEAPGVYTHASAGADGSGADGSRQACSTNPSCTVNYDRNGDGIYDVDAGDVYGDGLRFNPHQANLDDYVDKFSWGYRLITIVKYESVAPGISLQPFIVWMHDVNGTAPGPAENFVKGRKQVLANLETRYKEALSFTVGYGWFFGGGDNNLYRDRDFAQAFVRYQF</sequence>
<keyword evidence="1" id="KW-0732">Signal</keyword>
<dbReference type="RefSeq" id="WP_104231908.1">
    <property type="nucleotide sequence ID" value="NZ_PSNW01000013.1"/>
</dbReference>
<feature type="chain" id="PRO_5015490721" evidence="1">
    <location>
        <begin position="27"/>
        <end position="852"/>
    </location>
</feature>
<evidence type="ECO:0000256" key="1">
    <source>
        <dbReference type="SAM" id="SignalP"/>
    </source>
</evidence>
<evidence type="ECO:0000313" key="2">
    <source>
        <dbReference type="EMBL" id="PPE72359.1"/>
    </source>
</evidence>
<evidence type="ECO:0000313" key="3">
    <source>
        <dbReference type="Proteomes" id="UP000238220"/>
    </source>
</evidence>
<comment type="caution">
    <text evidence="2">The sequence shown here is derived from an EMBL/GenBank/DDBJ whole genome shotgun (WGS) entry which is preliminary data.</text>
</comment>
<dbReference type="OrthoDB" id="7000272at2"/>
<proteinExistence type="predicted"/>
<name>A0A2S5TBI2_9GAMM</name>
<gene>
    <name evidence="2" type="ORF">C3942_18765</name>
</gene>
<dbReference type="EMBL" id="PSNW01000013">
    <property type="protein sequence ID" value="PPE72359.1"/>
    <property type="molecule type" value="Genomic_DNA"/>
</dbReference>
<dbReference type="Pfam" id="PF06980">
    <property type="entry name" value="DUF1302"/>
    <property type="match status" value="1"/>
</dbReference>
<reference evidence="2 3" key="1">
    <citation type="submission" date="2018-02" db="EMBL/GenBank/DDBJ databases">
        <title>Genome sequencing of Solimonas sp. HR-BB.</title>
        <authorList>
            <person name="Lee Y."/>
            <person name="Jeon C.O."/>
        </authorList>
    </citation>
    <scope>NUCLEOTIDE SEQUENCE [LARGE SCALE GENOMIC DNA]</scope>
    <source>
        <strain evidence="2 3">HR-BB</strain>
    </source>
</reference>
<protein>
    <submittedName>
        <fullName evidence="2">DUF1302 domain-containing protein</fullName>
    </submittedName>
</protein>
<organism evidence="2 3">
    <name type="scientific">Solimonas fluminis</name>
    <dbReference type="NCBI Taxonomy" id="2086571"/>
    <lineage>
        <taxon>Bacteria</taxon>
        <taxon>Pseudomonadati</taxon>
        <taxon>Pseudomonadota</taxon>
        <taxon>Gammaproteobacteria</taxon>
        <taxon>Nevskiales</taxon>
        <taxon>Nevskiaceae</taxon>
        <taxon>Solimonas</taxon>
    </lineage>
</organism>
<keyword evidence="3" id="KW-1185">Reference proteome</keyword>
<dbReference type="InterPro" id="IPR010727">
    <property type="entry name" value="DUF1302"/>
</dbReference>
<dbReference type="Proteomes" id="UP000238220">
    <property type="component" value="Unassembled WGS sequence"/>
</dbReference>
<feature type="signal peptide" evidence="1">
    <location>
        <begin position="1"/>
        <end position="26"/>
    </location>
</feature>
<accession>A0A2S5TBI2</accession>
<dbReference type="AlphaFoldDB" id="A0A2S5TBI2"/>